<dbReference type="GO" id="GO:0005634">
    <property type="term" value="C:nucleus"/>
    <property type="evidence" value="ECO:0007669"/>
    <property type="project" value="UniProtKB-SubCell"/>
</dbReference>
<organism evidence="6 7">
    <name type="scientific">Gnathostoma spinigerum</name>
    <dbReference type="NCBI Taxonomy" id="75299"/>
    <lineage>
        <taxon>Eukaryota</taxon>
        <taxon>Metazoa</taxon>
        <taxon>Ecdysozoa</taxon>
        <taxon>Nematoda</taxon>
        <taxon>Chromadorea</taxon>
        <taxon>Rhabditida</taxon>
        <taxon>Spirurina</taxon>
        <taxon>Gnathostomatomorpha</taxon>
        <taxon>Gnathostomatoidea</taxon>
        <taxon>Gnathostomatidae</taxon>
        <taxon>Gnathostoma</taxon>
    </lineage>
</organism>
<comment type="subcellular location">
    <subcellularLocation>
        <location evidence="1">Nucleus</location>
    </subcellularLocation>
</comment>
<name>A0ABD6E2C0_9BILA</name>
<evidence type="ECO:0000256" key="4">
    <source>
        <dbReference type="ARBA" id="ARBA00023242"/>
    </source>
</evidence>
<evidence type="ECO:0000256" key="2">
    <source>
        <dbReference type="ARBA" id="ARBA00022618"/>
    </source>
</evidence>
<keyword evidence="5" id="KW-0131">Cell cycle</keyword>
<keyword evidence="2" id="KW-0132">Cell division</keyword>
<gene>
    <name evidence="6" type="ORF">AB6A40_000547</name>
</gene>
<dbReference type="Proteomes" id="UP001608902">
    <property type="component" value="Unassembled WGS sequence"/>
</dbReference>
<evidence type="ECO:0000256" key="5">
    <source>
        <dbReference type="ARBA" id="ARBA00023306"/>
    </source>
</evidence>
<dbReference type="InterPro" id="IPR011989">
    <property type="entry name" value="ARM-like"/>
</dbReference>
<dbReference type="InterPro" id="IPR039776">
    <property type="entry name" value="Pds5"/>
</dbReference>
<dbReference type="GO" id="GO:0051301">
    <property type="term" value="P:cell division"/>
    <property type="evidence" value="ECO:0007669"/>
    <property type="project" value="UniProtKB-KW"/>
</dbReference>
<sequence>MLIVIIRGLAVSTGSRCSYNDFFQELVQLVSKHKALEEVLKLCKTEYVSVLKFLVKECVRVGCMECEQNIINPTNSALQNPLWTLCKDMLKKVQVIPAEIFDVLFSHLLPAEKEGNLGSFHAVQLFIKENLLSLECEVSKMIMISLENLYVPSLEMCSTHMSHILKELYAVIPSTISKFLPLLVPKLKDEKPRTRQIGVLLVGRMFASSSYNLSVDMPHLWSTYLQRFSDQNEVIREECLKFLPTTLIHHPELRRDLTGVLARRLFDPHYLVRIAAIKAFASVAQKKPDCLDPEVIEAAYIMTEALQVFYVSL</sequence>
<dbReference type="PANTHER" id="PTHR12663">
    <property type="entry name" value="ANDROGEN INDUCED INHIBITOR OF PROLIFERATION AS3 / PDS5-RELATED"/>
    <property type="match status" value="1"/>
</dbReference>
<proteinExistence type="predicted"/>
<dbReference type="Pfam" id="PF20168">
    <property type="entry name" value="PDS5"/>
    <property type="match status" value="1"/>
</dbReference>
<dbReference type="SUPFAM" id="SSF48371">
    <property type="entry name" value="ARM repeat"/>
    <property type="match status" value="1"/>
</dbReference>
<dbReference type="Gene3D" id="1.25.10.10">
    <property type="entry name" value="Leucine-rich Repeat Variant"/>
    <property type="match status" value="1"/>
</dbReference>
<keyword evidence="3" id="KW-0498">Mitosis</keyword>
<dbReference type="PANTHER" id="PTHR12663:SF0">
    <property type="entry name" value="PRECOCIOUS DISSOCIATION OF SISTERS 5, ISOFORM A"/>
    <property type="match status" value="1"/>
</dbReference>
<protein>
    <submittedName>
        <fullName evidence="6">Uncharacterized protein</fullName>
    </submittedName>
</protein>
<keyword evidence="7" id="KW-1185">Reference proteome</keyword>
<comment type="caution">
    <text evidence="6">The sequence shown here is derived from an EMBL/GenBank/DDBJ whole genome shotgun (WGS) entry which is preliminary data.</text>
</comment>
<reference evidence="6 7" key="1">
    <citation type="submission" date="2024-08" db="EMBL/GenBank/DDBJ databases">
        <title>Gnathostoma spinigerum genome.</title>
        <authorList>
            <person name="Gonzalez-Bertolin B."/>
            <person name="Monzon S."/>
            <person name="Zaballos A."/>
            <person name="Jimenez P."/>
            <person name="Dekumyoy P."/>
            <person name="Varona S."/>
            <person name="Cuesta I."/>
            <person name="Sumanam S."/>
            <person name="Adisakwattana P."/>
            <person name="Gasser R.B."/>
            <person name="Hernandez-Gonzalez A."/>
            <person name="Young N.D."/>
            <person name="Perteguer M.J."/>
        </authorList>
    </citation>
    <scope>NUCLEOTIDE SEQUENCE [LARGE SCALE GENOMIC DNA]</scope>
    <source>
        <strain evidence="6">AL3</strain>
        <tissue evidence="6">Liver</tissue>
    </source>
</reference>
<keyword evidence="4" id="KW-0539">Nucleus</keyword>
<evidence type="ECO:0000256" key="1">
    <source>
        <dbReference type="ARBA" id="ARBA00004123"/>
    </source>
</evidence>
<accession>A0ABD6E2C0</accession>
<dbReference type="InterPro" id="IPR016024">
    <property type="entry name" value="ARM-type_fold"/>
</dbReference>
<dbReference type="EMBL" id="JBGFUD010000159">
    <property type="protein sequence ID" value="MFH4973838.1"/>
    <property type="molecule type" value="Genomic_DNA"/>
</dbReference>
<evidence type="ECO:0000256" key="3">
    <source>
        <dbReference type="ARBA" id="ARBA00022776"/>
    </source>
</evidence>
<dbReference type="AlphaFoldDB" id="A0ABD6E2C0"/>
<evidence type="ECO:0000313" key="6">
    <source>
        <dbReference type="EMBL" id="MFH4973838.1"/>
    </source>
</evidence>
<evidence type="ECO:0000313" key="7">
    <source>
        <dbReference type="Proteomes" id="UP001608902"/>
    </source>
</evidence>